<feature type="chain" id="PRO_5034858753" evidence="2">
    <location>
        <begin position="20"/>
        <end position="246"/>
    </location>
</feature>
<dbReference type="InterPro" id="IPR008139">
    <property type="entry name" value="SaposinB_dom"/>
</dbReference>
<organism evidence="4 5">
    <name type="scientific">Acanthaster planci</name>
    <name type="common">Crown-of-thorns starfish</name>
    <dbReference type="NCBI Taxonomy" id="133434"/>
    <lineage>
        <taxon>Eukaryota</taxon>
        <taxon>Metazoa</taxon>
        <taxon>Echinodermata</taxon>
        <taxon>Eleutherozoa</taxon>
        <taxon>Asterozoa</taxon>
        <taxon>Asteroidea</taxon>
        <taxon>Valvatacea</taxon>
        <taxon>Valvatida</taxon>
        <taxon>Acanthasteridae</taxon>
        <taxon>Acanthaster</taxon>
    </lineage>
</organism>
<dbReference type="RefSeq" id="XP_022099251.1">
    <property type="nucleotide sequence ID" value="XM_022243559.1"/>
</dbReference>
<keyword evidence="1" id="KW-1015">Disulfide bond</keyword>
<dbReference type="AlphaFoldDB" id="A0A8B7Z7G9"/>
<dbReference type="InterPro" id="IPR011001">
    <property type="entry name" value="Saposin-like"/>
</dbReference>
<dbReference type="Gene3D" id="1.10.225.10">
    <property type="entry name" value="Saposin-like"/>
    <property type="match status" value="1"/>
</dbReference>
<feature type="domain" description="Saposin B-type" evidence="3">
    <location>
        <begin position="139"/>
        <end position="218"/>
    </location>
</feature>
<gene>
    <name evidence="5" type="primary">LOC110983903</name>
</gene>
<keyword evidence="4" id="KW-1185">Reference proteome</keyword>
<evidence type="ECO:0000259" key="3">
    <source>
        <dbReference type="PROSITE" id="PS50015"/>
    </source>
</evidence>
<protein>
    <submittedName>
        <fullName evidence="5">Uncharacterized protein LOC110983903</fullName>
    </submittedName>
</protein>
<sequence>MFRTLVVVLLATVAVSVFGKDYPVSKDCNDDPAGCKICVQTYQFMKDSLMNAAFVRTNIEYCKLCTCPFVPKGQPEHGACVDHFNEIYGHVKLFVSMYLDDTRKYCGYICPSARNSSLPSCQPKAVQLREGDTCVLNEDGPVCGVCTGTVVWLKEMLLNKQLIMTADVYLNFYCDLAASPCVRQICRQYVREMNKLAMALGTVLDAKSVCQPMCSSSVTVHTPNLAGAIADFLRHVTEVMDVVAGK</sequence>
<dbReference type="OMA" id="DNIACEV"/>
<evidence type="ECO:0000313" key="5">
    <source>
        <dbReference type="RefSeq" id="XP_022099251.1"/>
    </source>
</evidence>
<dbReference type="PROSITE" id="PS50015">
    <property type="entry name" value="SAP_B"/>
    <property type="match status" value="1"/>
</dbReference>
<dbReference type="Proteomes" id="UP000694845">
    <property type="component" value="Unplaced"/>
</dbReference>
<evidence type="ECO:0000313" key="4">
    <source>
        <dbReference type="Proteomes" id="UP000694845"/>
    </source>
</evidence>
<feature type="signal peptide" evidence="2">
    <location>
        <begin position="1"/>
        <end position="19"/>
    </location>
</feature>
<dbReference type="SUPFAM" id="SSF47862">
    <property type="entry name" value="Saposin"/>
    <property type="match status" value="1"/>
</dbReference>
<proteinExistence type="predicted"/>
<evidence type="ECO:0000256" key="2">
    <source>
        <dbReference type="SAM" id="SignalP"/>
    </source>
</evidence>
<dbReference type="KEGG" id="aplc:110983903"/>
<dbReference type="GeneID" id="110983903"/>
<name>A0A8B7Z7G9_ACAPL</name>
<evidence type="ECO:0000256" key="1">
    <source>
        <dbReference type="ARBA" id="ARBA00023157"/>
    </source>
</evidence>
<accession>A0A8B7Z7G9</accession>
<keyword evidence="2" id="KW-0732">Signal</keyword>
<reference evidence="5" key="1">
    <citation type="submission" date="2025-08" db="UniProtKB">
        <authorList>
            <consortium name="RefSeq"/>
        </authorList>
    </citation>
    <scope>IDENTIFICATION</scope>
</reference>